<evidence type="ECO:0000256" key="6">
    <source>
        <dbReference type="ARBA" id="ARBA00022692"/>
    </source>
</evidence>
<feature type="transmembrane region" description="Helical" evidence="9">
    <location>
        <begin position="322"/>
        <end position="338"/>
    </location>
</feature>
<keyword evidence="4 9" id="KW-1003">Cell membrane</keyword>
<dbReference type="Pfam" id="PF03186">
    <property type="entry name" value="CobD_Cbib"/>
    <property type="match status" value="1"/>
</dbReference>
<evidence type="ECO:0000256" key="3">
    <source>
        <dbReference type="ARBA" id="ARBA00006263"/>
    </source>
</evidence>
<keyword evidence="5 9" id="KW-0169">Cobalamin biosynthesis</keyword>
<dbReference type="RefSeq" id="WP_115535695.1">
    <property type="nucleotide sequence ID" value="NZ_QRGA01000012.1"/>
</dbReference>
<dbReference type="HAMAP" id="MF_00024">
    <property type="entry name" value="CobD_CbiB"/>
    <property type="match status" value="1"/>
</dbReference>
<keyword evidence="7 9" id="KW-1133">Transmembrane helix</keyword>
<sequence>MIGFSAPITSVLCFAGVAMDAILGEPPRAHPLVGFGKLATRLERALNPDRNAAHKSSEAGLGHAISPVPPVPPASPALQARIAGILAWAVAVIPPVVLLVVLTHVLPVVLSCAIQVIALWFALGARSLVDHIGPVEKALNAGDLALARTLTSRVVTRDLSDADEHAVAKAAIESALENGNDAIFGALFWFVVAGGAGALAFRLVNTLDAMWGYRTPRMRYFGWAAARLDDAANYIPARLTALTYALCGNARNALACWRMQASAWESPNAGPVMASGAGSLGVACGGAAWYHGTLEARPELGSGRAPRAADIGRALSLVKRSVALWLAAIALLAAASTFL</sequence>
<dbReference type="OrthoDB" id="9811967at2"/>
<evidence type="ECO:0000256" key="8">
    <source>
        <dbReference type="ARBA" id="ARBA00023136"/>
    </source>
</evidence>
<comment type="subcellular location">
    <subcellularLocation>
        <location evidence="1 9">Cell membrane</location>
        <topology evidence="1 9">Multi-pass membrane protein</topology>
    </subcellularLocation>
</comment>
<name>A0A3D8JWB8_9BURK</name>
<feature type="transmembrane region" description="Helical" evidence="9">
    <location>
        <begin position="108"/>
        <end position="129"/>
    </location>
</feature>
<evidence type="ECO:0000256" key="1">
    <source>
        <dbReference type="ARBA" id="ARBA00004651"/>
    </source>
</evidence>
<evidence type="ECO:0000256" key="2">
    <source>
        <dbReference type="ARBA" id="ARBA00004953"/>
    </source>
</evidence>
<evidence type="ECO:0000313" key="11">
    <source>
        <dbReference type="Proteomes" id="UP000256838"/>
    </source>
</evidence>
<comment type="function">
    <text evidence="9">Converts cobyric acid to cobinamide by the addition of aminopropanol on the F carboxylic group.</text>
</comment>
<dbReference type="PANTHER" id="PTHR34308:SF1">
    <property type="entry name" value="COBALAMIN BIOSYNTHESIS PROTEIN CBIB"/>
    <property type="match status" value="1"/>
</dbReference>
<comment type="caution">
    <text evidence="10">The sequence shown here is derived from an EMBL/GenBank/DDBJ whole genome shotgun (WGS) entry which is preliminary data.</text>
</comment>
<dbReference type="GO" id="GO:0048472">
    <property type="term" value="F:threonine-phosphate decarboxylase activity"/>
    <property type="evidence" value="ECO:0007669"/>
    <property type="project" value="InterPro"/>
</dbReference>
<proteinExistence type="inferred from homology"/>
<dbReference type="InterPro" id="IPR004485">
    <property type="entry name" value="Cobalamin_biosynth_CobD/CbiB"/>
</dbReference>
<evidence type="ECO:0000313" key="10">
    <source>
        <dbReference type="EMBL" id="RDU96906.1"/>
    </source>
</evidence>
<dbReference type="GO" id="GO:0009236">
    <property type="term" value="P:cobalamin biosynthetic process"/>
    <property type="evidence" value="ECO:0007669"/>
    <property type="project" value="UniProtKB-UniRule"/>
</dbReference>
<evidence type="ECO:0000256" key="7">
    <source>
        <dbReference type="ARBA" id="ARBA00022989"/>
    </source>
</evidence>
<dbReference type="PANTHER" id="PTHR34308">
    <property type="entry name" value="COBALAMIN BIOSYNTHESIS PROTEIN CBIB"/>
    <property type="match status" value="1"/>
</dbReference>
<evidence type="ECO:0000256" key="9">
    <source>
        <dbReference type="HAMAP-Rule" id="MF_00024"/>
    </source>
</evidence>
<organism evidence="10 11">
    <name type="scientific">Trinickia dinghuensis</name>
    <dbReference type="NCBI Taxonomy" id="2291023"/>
    <lineage>
        <taxon>Bacteria</taxon>
        <taxon>Pseudomonadati</taxon>
        <taxon>Pseudomonadota</taxon>
        <taxon>Betaproteobacteria</taxon>
        <taxon>Burkholderiales</taxon>
        <taxon>Burkholderiaceae</taxon>
        <taxon>Trinickia</taxon>
    </lineage>
</organism>
<dbReference type="AlphaFoldDB" id="A0A3D8JWB8"/>
<feature type="transmembrane region" description="Helical" evidence="9">
    <location>
        <begin position="182"/>
        <end position="204"/>
    </location>
</feature>
<dbReference type="GO" id="GO:0005886">
    <property type="term" value="C:plasma membrane"/>
    <property type="evidence" value="ECO:0007669"/>
    <property type="project" value="UniProtKB-SubCell"/>
</dbReference>
<comment type="caution">
    <text evidence="9">Lacks conserved residue(s) required for the propagation of feature annotation.</text>
</comment>
<protein>
    <recommendedName>
        <fullName evidence="9">Cobalamin biosynthesis protein CobD</fullName>
    </recommendedName>
</protein>
<evidence type="ECO:0000256" key="5">
    <source>
        <dbReference type="ARBA" id="ARBA00022573"/>
    </source>
</evidence>
<dbReference type="EMBL" id="QRGA01000012">
    <property type="protein sequence ID" value="RDU96906.1"/>
    <property type="molecule type" value="Genomic_DNA"/>
</dbReference>
<comment type="pathway">
    <text evidence="2 9">Cofactor biosynthesis; adenosylcobalamin biosynthesis.</text>
</comment>
<reference evidence="10 11" key="1">
    <citation type="submission" date="2018-08" db="EMBL/GenBank/DDBJ databases">
        <title>Paraburkholderia sp. DHOM06 isolated from forest soil.</title>
        <authorList>
            <person name="Gao Z.-H."/>
            <person name="Qiu L.-H."/>
        </authorList>
    </citation>
    <scope>NUCLEOTIDE SEQUENCE [LARGE SCALE GENOMIC DNA]</scope>
    <source>
        <strain evidence="10 11">DHOM06</strain>
    </source>
</reference>
<gene>
    <name evidence="9" type="primary">cobD</name>
    <name evidence="10" type="ORF">DWV00_21710</name>
</gene>
<dbReference type="GO" id="GO:0015420">
    <property type="term" value="F:ABC-type vitamin B12 transporter activity"/>
    <property type="evidence" value="ECO:0007669"/>
    <property type="project" value="UniProtKB-UniRule"/>
</dbReference>
<accession>A0A3D8JWB8</accession>
<evidence type="ECO:0000256" key="4">
    <source>
        <dbReference type="ARBA" id="ARBA00022475"/>
    </source>
</evidence>
<keyword evidence="11" id="KW-1185">Reference proteome</keyword>
<comment type="similarity">
    <text evidence="3 9">Belongs to the CobD/CbiB family.</text>
</comment>
<keyword evidence="6 9" id="KW-0812">Transmembrane</keyword>
<keyword evidence="8 9" id="KW-0472">Membrane</keyword>
<dbReference type="Proteomes" id="UP000256838">
    <property type="component" value="Unassembled WGS sequence"/>
</dbReference>
<dbReference type="UniPathway" id="UPA00148"/>
<feature type="transmembrane region" description="Helical" evidence="9">
    <location>
        <begin position="82"/>
        <end position="101"/>
    </location>
</feature>